<evidence type="ECO:0000313" key="2">
    <source>
        <dbReference type="EMBL" id="KAJ1149647.1"/>
    </source>
</evidence>
<comment type="caution">
    <text evidence="2">The sequence shown here is derived from an EMBL/GenBank/DDBJ whole genome shotgun (WGS) entry which is preliminary data.</text>
</comment>
<keyword evidence="3" id="KW-1185">Reference proteome</keyword>
<reference evidence="2" key="1">
    <citation type="journal article" date="2022" name="bioRxiv">
        <title>Sequencing and chromosome-scale assembly of the giantPleurodeles waltlgenome.</title>
        <authorList>
            <person name="Brown T."/>
            <person name="Elewa A."/>
            <person name="Iarovenko S."/>
            <person name="Subramanian E."/>
            <person name="Araus A.J."/>
            <person name="Petzold A."/>
            <person name="Susuki M."/>
            <person name="Suzuki K.-i.T."/>
            <person name="Hayashi T."/>
            <person name="Toyoda A."/>
            <person name="Oliveira C."/>
            <person name="Osipova E."/>
            <person name="Leigh N.D."/>
            <person name="Simon A."/>
            <person name="Yun M.H."/>
        </authorList>
    </citation>
    <scope>NUCLEOTIDE SEQUENCE</scope>
    <source>
        <strain evidence="2">20211129_DDA</strain>
        <tissue evidence="2">Liver</tissue>
    </source>
</reference>
<sequence>MRQGRQCAERAQLLGAAEEVQRRGTPPGTTRPTTTMPPTRSGCCADTAERTLAASPSPAAESKAVGNMRAGLQPPMPAVWKQRRRRRARQASPLPYTMRGHEGPGNKEHTAGCGTNTVGRILRLLEKGGGVARTRTRY</sequence>
<evidence type="ECO:0000256" key="1">
    <source>
        <dbReference type="SAM" id="MobiDB-lite"/>
    </source>
</evidence>
<gene>
    <name evidence="2" type="ORF">NDU88_002452</name>
</gene>
<dbReference type="EMBL" id="JANPWB010000009">
    <property type="protein sequence ID" value="KAJ1149647.1"/>
    <property type="molecule type" value="Genomic_DNA"/>
</dbReference>
<protein>
    <submittedName>
        <fullName evidence="2">Uncharacterized protein</fullName>
    </submittedName>
</protein>
<evidence type="ECO:0000313" key="3">
    <source>
        <dbReference type="Proteomes" id="UP001066276"/>
    </source>
</evidence>
<accession>A0AAV7RCS2</accession>
<name>A0AAV7RCS2_PLEWA</name>
<dbReference type="Proteomes" id="UP001066276">
    <property type="component" value="Chromosome 5"/>
</dbReference>
<dbReference type="AlphaFoldDB" id="A0AAV7RCS2"/>
<feature type="region of interest" description="Disordered" evidence="1">
    <location>
        <begin position="1"/>
        <end position="114"/>
    </location>
</feature>
<feature type="compositionally biased region" description="Low complexity" evidence="1">
    <location>
        <begin position="23"/>
        <end position="40"/>
    </location>
</feature>
<organism evidence="2 3">
    <name type="scientific">Pleurodeles waltl</name>
    <name type="common">Iberian ribbed newt</name>
    <dbReference type="NCBI Taxonomy" id="8319"/>
    <lineage>
        <taxon>Eukaryota</taxon>
        <taxon>Metazoa</taxon>
        <taxon>Chordata</taxon>
        <taxon>Craniata</taxon>
        <taxon>Vertebrata</taxon>
        <taxon>Euteleostomi</taxon>
        <taxon>Amphibia</taxon>
        <taxon>Batrachia</taxon>
        <taxon>Caudata</taxon>
        <taxon>Salamandroidea</taxon>
        <taxon>Salamandridae</taxon>
        <taxon>Pleurodelinae</taxon>
        <taxon>Pleurodeles</taxon>
    </lineage>
</organism>
<feature type="compositionally biased region" description="Basic and acidic residues" evidence="1">
    <location>
        <begin position="99"/>
        <end position="110"/>
    </location>
</feature>
<proteinExistence type="predicted"/>